<evidence type="ECO:0000256" key="3">
    <source>
        <dbReference type="ARBA" id="ARBA00023163"/>
    </source>
</evidence>
<dbReference type="InterPro" id="IPR036388">
    <property type="entry name" value="WH-like_DNA-bd_sf"/>
</dbReference>
<dbReference type="PANTHER" id="PTHR43132:SF2">
    <property type="entry name" value="ARSENICAL RESISTANCE OPERON REPRESSOR ARSR-RELATED"/>
    <property type="match status" value="1"/>
</dbReference>
<dbReference type="GO" id="GO:0003700">
    <property type="term" value="F:DNA-binding transcription factor activity"/>
    <property type="evidence" value="ECO:0007669"/>
    <property type="project" value="InterPro"/>
</dbReference>
<accession>A0A0U3GJR4</accession>
<dbReference type="PROSITE" id="PS50987">
    <property type="entry name" value="HTH_ARSR_2"/>
    <property type="match status" value="1"/>
</dbReference>
<sequence>MELILTEPEDIIKVSKALSVMSRVNILKLVAEKPMSVTELSEFLHMTKGNISSQLAELEDAGLIEIKYENGVKGIKKIVKSKYTTIVISLSTGDTKEV</sequence>
<dbReference type="EMBL" id="CP013695">
    <property type="protein sequence ID" value="ALU31647.1"/>
    <property type="molecule type" value="Genomic_DNA"/>
</dbReference>
<keyword evidence="3" id="KW-0804">Transcription</keyword>
<dbReference type="Gene3D" id="1.10.10.10">
    <property type="entry name" value="Winged helix-like DNA-binding domain superfamily/Winged helix DNA-binding domain"/>
    <property type="match status" value="1"/>
</dbReference>
<dbReference type="GO" id="GO:0003677">
    <property type="term" value="F:DNA binding"/>
    <property type="evidence" value="ECO:0007669"/>
    <property type="project" value="UniProtKB-KW"/>
</dbReference>
<evidence type="ECO:0000259" key="4">
    <source>
        <dbReference type="PROSITE" id="PS50987"/>
    </source>
</evidence>
<evidence type="ECO:0000313" key="5">
    <source>
        <dbReference type="EMBL" id="ALU28921.1"/>
    </source>
</evidence>
<dbReference type="InterPro" id="IPR011991">
    <property type="entry name" value="ArsR-like_HTH"/>
</dbReference>
<dbReference type="Proteomes" id="UP000065473">
    <property type="component" value="Chromosome"/>
</dbReference>
<dbReference type="GeneID" id="14551314"/>
<dbReference type="InterPro" id="IPR036390">
    <property type="entry name" value="WH_DNA-bd_sf"/>
</dbReference>
<evidence type="ECO:0000313" key="7">
    <source>
        <dbReference type="Proteomes" id="UP000060043"/>
    </source>
</evidence>
<feature type="domain" description="HTH arsR-type" evidence="4">
    <location>
        <begin position="3"/>
        <end position="98"/>
    </location>
</feature>
<proteinExistence type="predicted"/>
<evidence type="ECO:0000313" key="8">
    <source>
        <dbReference type="Proteomes" id="UP000065473"/>
    </source>
</evidence>
<evidence type="ECO:0000256" key="2">
    <source>
        <dbReference type="ARBA" id="ARBA00023125"/>
    </source>
</evidence>
<evidence type="ECO:0000313" key="6">
    <source>
        <dbReference type="EMBL" id="ALU31647.1"/>
    </source>
</evidence>
<dbReference type="SMART" id="SM00418">
    <property type="entry name" value="HTH_ARSR"/>
    <property type="match status" value="1"/>
</dbReference>
<dbReference type="STRING" id="1435377.SUSAZ_03615"/>
<keyword evidence="1" id="KW-0805">Transcription regulation</keyword>
<dbReference type="Pfam" id="PF01022">
    <property type="entry name" value="HTH_5"/>
    <property type="match status" value="1"/>
</dbReference>
<dbReference type="OrthoDB" id="34034at2157"/>
<dbReference type="SMR" id="A0A0U3GJR4"/>
<dbReference type="SUPFAM" id="SSF46785">
    <property type="entry name" value="Winged helix' DNA-binding domain"/>
    <property type="match status" value="1"/>
</dbReference>
<dbReference type="EMBL" id="CP013694">
    <property type="protein sequence ID" value="ALU28921.1"/>
    <property type="molecule type" value="Genomic_DNA"/>
</dbReference>
<dbReference type="RefSeq" id="WP_011277672.1">
    <property type="nucleotide sequence ID" value="NZ_BHWZ01000001.1"/>
</dbReference>
<organism evidence="5 8">
    <name type="scientific">Sulfolobus acidocaldarius</name>
    <dbReference type="NCBI Taxonomy" id="2285"/>
    <lineage>
        <taxon>Archaea</taxon>
        <taxon>Thermoproteota</taxon>
        <taxon>Thermoprotei</taxon>
        <taxon>Sulfolobales</taxon>
        <taxon>Sulfolobaceae</taxon>
        <taxon>Sulfolobus</taxon>
    </lineage>
</organism>
<dbReference type="InterPro" id="IPR051011">
    <property type="entry name" value="Metal_resp_trans_reg"/>
</dbReference>
<dbReference type="PANTHER" id="PTHR43132">
    <property type="entry name" value="ARSENICAL RESISTANCE OPERON REPRESSOR ARSR-RELATED"/>
    <property type="match status" value="1"/>
</dbReference>
<dbReference type="Proteomes" id="UP000060043">
    <property type="component" value="Chromosome"/>
</dbReference>
<evidence type="ECO:0000256" key="1">
    <source>
        <dbReference type="ARBA" id="ARBA00023015"/>
    </source>
</evidence>
<gene>
    <name evidence="5" type="ORF">ATY89_02405</name>
    <name evidence="6" type="ORF">ATZ20_05440</name>
</gene>
<name>A0A0U3GJR4_9CREN</name>
<dbReference type="AlphaFoldDB" id="A0A0U3GJR4"/>
<dbReference type="InterPro" id="IPR001845">
    <property type="entry name" value="HTH_ArsR_DNA-bd_dom"/>
</dbReference>
<keyword evidence="2" id="KW-0238">DNA-binding</keyword>
<dbReference type="CDD" id="cd00090">
    <property type="entry name" value="HTH_ARSR"/>
    <property type="match status" value="1"/>
</dbReference>
<reference evidence="7 8" key="1">
    <citation type="submission" date="2015-12" db="EMBL/GenBank/DDBJ databases">
        <title>A stable core within a dynamic pangenome in Sulfolobus acidocaldarius.</title>
        <authorList>
            <person name="Anderson R."/>
            <person name="Kouris A."/>
            <person name="Seward C."/>
            <person name="Campbell K."/>
            <person name="Whitaker R."/>
        </authorList>
    </citation>
    <scope>NUCLEOTIDE SEQUENCE [LARGE SCALE GENOMIC DNA]</scope>
    <source>
        <strain evidence="5 8">GG12-C01-09</strain>
        <strain evidence="6 7">NG05B_CO5_07</strain>
    </source>
</reference>
<dbReference type="OMA" id="ANISMHI"/>
<protein>
    <submittedName>
        <fullName evidence="5">ArsR family transcriptional regulator</fullName>
    </submittedName>
</protein>
<dbReference type="PaxDb" id="1435377-SUSAZ_03615"/>